<dbReference type="PANTHER" id="PTHR46825">
    <property type="entry name" value="D-ALANYL-D-ALANINE-CARBOXYPEPTIDASE/ENDOPEPTIDASE AMPH"/>
    <property type="match status" value="1"/>
</dbReference>
<feature type="domain" description="Beta-lactamase-related" evidence="2">
    <location>
        <begin position="29"/>
        <end position="365"/>
    </location>
</feature>
<keyword evidence="4" id="KW-0378">Hydrolase</keyword>
<evidence type="ECO:0000256" key="1">
    <source>
        <dbReference type="SAM" id="SignalP"/>
    </source>
</evidence>
<dbReference type="InterPro" id="IPR012338">
    <property type="entry name" value="Beta-lactam/transpept-like"/>
</dbReference>
<gene>
    <name evidence="4" type="ORF">FXV77_19790</name>
</gene>
<dbReference type="InterPro" id="IPR050491">
    <property type="entry name" value="AmpC-like"/>
</dbReference>
<dbReference type="InterPro" id="IPR001466">
    <property type="entry name" value="Beta-lactam-related"/>
</dbReference>
<evidence type="ECO:0000259" key="3">
    <source>
        <dbReference type="Pfam" id="PF11954"/>
    </source>
</evidence>
<accession>A0A5D4GW24</accession>
<dbReference type="Pfam" id="PF00144">
    <property type="entry name" value="Beta-lactamase"/>
    <property type="match status" value="1"/>
</dbReference>
<reference evidence="4 5" key="1">
    <citation type="submission" date="2019-08" db="EMBL/GenBank/DDBJ databases">
        <title>Phlebobacter frassis gen. nov. sp. nov., a new member of family Sphingobacteriaceae isolated from sand fly rearing media.</title>
        <authorList>
            <person name="Kakumanu M.L."/>
            <person name="Marayati B.F."/>
            <person name="Wada-Katsumata A."/>
            <person name="Wasserberg G."/>
            <person name="Schal C."/>
            <person name="Apperson C.S."/>
            <person name="Ponnusamy L."/>
        </authorList>
    </citation>
    <scope>NUCLEOTIDE SEQUENCE [LARGE SCALE GENOMIC DNA]</scope>
    <source>
        <strain evidence="4 5">SSI9</strain>
    </source>
</reference>
<keyword evidence="1" id="KW-0732">Signal</keyword>
<evidence type="ECO:0000313" key="4">
    <source>
        <dbReference type="EMBL" id="TYR32242.1"/>
    </source>
</evidence>
<dbReference type="Proteomes" id="UP000322362">
    <property type="component" value="Unassembled WGS sequence"/>
</dbReference>
<evidence type="ECO:0000313" key="5">
    <source>
        <dbReference type="Proteomes" id="UP000322362"/>
    </source>
</evidence>
<dbReference type="EMBL" id="VTAV01000020">
    <property type="protein sequence ID" value="TYR32242.1"/>
    <property type="molecule type" value="Genomic_DNA"/>
</dbReference>
<dbReference type="SUPFAM" id="SSF56601">
    <property type="entry name" value="beta-lactamase/transpeptidase-like"/>
    <property type="match status" value="1"/>
</dbReference>
<feature type="signal peptide" evidence="1">
    <location>
        <begin position="1"/>
        <end position="20"/>
    </location>
</feature>
<feature type="chain" id="PRO_5022711747" evidence="1">
    <location>
        <begin position="21"/>
        <end position="521"/>
    </location>
</feature>
<dbReference type="AlphaFoldDB" id="A0A5D4GW24"/>
<organism evidence="4 5">
    <name type="scientific">Sphingobacterium phlebotomi</name>
    <dbReference type="NCBI Taxonomy" id="2605433"/>
    <lineage>
        <taxon>Bacteria</taxon>
        <taxon>Pseudomonadati</taxon>
        <taxon>Bacteroidota</taxon>
        <taxon>Sphingobacteriia</taxon>
        <taxon>Sphingobacteriales</taxon>
        <taxon>Sphingobacteriaceae</taxon>
        <taxon>Sphingobacterium</taxon>
    </lineage>
</organism>
<dbReference type="PANTHER" id="PTHR46825:SF15">
    <property type="entry name" value="BETA-LACTAMASE-RELATED DOMAIN-CONTAINING PROTEIN"/>
    <property type="match status" value="1"/>
</dbReference>
<dbReference type="Gene3D" id="2.40.128.600">
    <property type="match status" value="1"/>
</dbReference>
<dbReference type="RefSeq" id="WP_148920972.1">
    <property type="nucleotide sequence ID" value="NZ_VTAV01000020.1"/>
</dbReference>
<feature type="domain" description="Peptidase S12 Pab87-related C-terminal" evidence="3">
    <location>
        <begin position="414"/>
        <end position="517"/>
    </location>
</feature>
<name>A0A5D4GW24_9SPHI</name>
<protein>
    <submittedName>
        <fullName evidence="4">Serine hydrolase</fullName>
    </submittedName>
</protein>
<dbReference type="GO" id="GO:0016787">
    <property type="term" value="F:hydrolase activity"/>
    <property type="evidence" value="ECO:0007669"/>
    <property type="project" value="UniProtKB-KW"/>
</dbReference>
<keyword evidence="5" id="KW-1185">Reference proteome</keyword>
<evidence type="ECO:0000259" key="2">
    <source>
        <dbReference type="Pfam" id="PF00144"/>
    </source>
</evidence>
<proteinExistence type="predicted"/>
<dbReference type="InterPro" id="IPR021860">
    <property type="entry name" value="Peptidase_S12_Pab87-rel_C"/>
</dbReference>
<dbReference type="Gene3D" id="3.40.710.10">
    <property type="entry name" value="DD-peptidase/beta-lactamase superfamily"/>
    <property type="match status" value="1"/>
</dbReference>
<comment type="caution">
    <text evidence="4">The sequence shown here is derived from an EMBL/GenBank/DDBJ whole genome shotgun (WGS) entry which is preliminary data.</text>
</comment>
<sequence>MKNFRLITFLLLFVVPRVHAQENLPVNMAKYVDQVLQTFQVPGLSLAVVKDGKVLLAKGYGVKKLGTEDRVDEHTLFPIASNSKAFTAAALAILVEEGQVTWDTPVIDYLPWFKMSDPYVTANMTVRDLLVHRSGIAPYAGDLLQFPPSNFTRAEIVKKTQFLPLVGGFRNDYAYDNILYLAAGELIQHVTGQLWEDFVAERIMQPVGMQQSISRISTLANQSNYSASHARFDDEIREVSNFFKYGVADISNPAGGIASNAEDMAQWLITQLDSGRTTTGKVLYKPATAAELWKGVTPMPVSKLPTYLKPAQMDYQLYALGFYTSNYRSERILMHGGKLDGFVSRIFMVPSQNLGIAVLTNQESGFACMSIINHIVDRFLKISDYDWITSYKKYEDRYFSDIKQAEKASSASRNSSSEPSLELVKYAGDYTDAWYGKVSIKLEEGKLVMDFTHNPGMVGVMEHWQYDTFIVRWNNREFKADAYVSFALNPDGSIDRVKMQAVSPVTDPSYDFHDLLLKPSK</sequence>
<dbReference type="Pfam" id="PF11954">
    <property type="entry name" value="DUF3471"/>
    <property type="match status" value="1"/>
</dbReference>